<reference evidence="2 3" key="1">
    <citation type="journal article" date="2007" name="Int. J. Syst. Evol. Microbiol.">
        <title>Paenibacillus ginsengarvi sp. nov., isolated from soil from ginseng cultivation.</title>
        <authorList>
            <person name="Yoon M.H."/>
            <person name="Ten L.N."/>
            <person name="Im W.T."/>
        </authorList>
    </citation>
    <scope>NUCLEOTIDE SEQUENCE [LARGE SCALE GENOMIC DNA]</scope>
    <source>
        <strain evidence="2 3">KCTC 13059</strain>
    </source>
</reference>
<keyword evidence="3" id="KW-1185">Reference proteome</keyword>
<dbReference type="SUPFAM" id="SSF52833">
    <property type="entry name" value="Thioredoxin-like"/>
    <property type="match status" value="1"/>
</dbReference>
<dbReference type="Pfam" id="PF00462">
    <property type="entry name" value="Glutaredoxin"/>
    <property type="match status" value="1"/>
</dbReference>
<dbReference type="RefSeq" id="WP_120745897.1">
    <property type="nucleotide sequence ID" value="NZ_RBAH01000002.1"/>
</dbReference>
<protein>
    <submittedName>
        <fullName evidence="2">Glutaredoxin</fullName>
    </submittedName>
</protein>
<gene>
    <name evidence="2" type="ORF">D7M11_04125</name>
</gene>
<dbReference type="Proteomes" id="UP000282311">
    <property type="component" value="Unassembled WGS sequence"/>
</dbReference>
<accession>A0A3B0CKI6</accession>
<sequence length="74" mass="8454">MKLYTKTVCPKCLWIKSELQRSGLEVEIINIDHNEEARNMLVEAGVMSVPVLEKDGAFIFDTNEMVKQLEQLSV</sequence>
<evidence type="ECO:0000313" key="3">
    <source>
        <dbReference type="Proteomes" id="UP000282311"/>
    </source>
</evidence>
<dbReference type="AlphaFoldDB" id="A0A3B0CKI6"/>
<evidence type="ECO:0000313" key="2">
    <source>
        <dbReference type="EMBL" id="RKN86205.1"/>
    </source>
</evidence>
<dbReference type="Gene3D" id="3.40.30.10">
    <property type="entry name" value="Glutaredoxin"/>
    <property type="match status" value="1"/>
</dbReference>
<name>A0A3B0CKI6_9BACL</name>
<feature type="domain" description="Glutaredoxin" evidence="1">
    <location>
        <begin position="2"/>
        <end position="59"/>
    </location>
</feature>
<organism evidence="2 3">
    <name type="scientific">Paenibacillus ginsengarvi</name>
    <dbReference type="NCBI Taxonomy" id="400777"/>
    <lineage>
        <taxon>Bacteria</taxon>
        <taxon>Bacillati</taxon>
        <taxon>Bacillota</taxon>
        <taxon>Bacilli</taxon>
        <taxon>Bacillales</taxon>
        <taxon>Paenibacillaceae</taxon>
        <taxon>Paenibacillus</taxon>
    </lineage>
</organism>
<dbReference type="PROSITE" id="PS51354">
    <property type="entry name" value="GLUTAREDOXIN_2"/>
    <property type="match status" value="1"/>
</dbReference>
<dbReference type="OrthoDB" id="9795531at2"/>
<evidence type="ECO:0000259" key="1">
    <source>
        <dbReference type="Pfam" id="PF00462"/>
    </source>
</evidence>
<proteinExistence type="predicted"/>
<dbReference type="InterPro" id="IPR002109">
    <property type="entry name" value="Glutaredoxin"/>
</dbReference>
<dbReference type="EMBL" id="RBAH01000002">
    <property type="protein sequence ID" value="RKN86205.1"/>
    <property type="molecule type" value="Genomic_DNA"/>
</dbReference>
<dbReference type="InterPro" id="IPR036249">
    <property type="entry name" value="Thioredoxin-like_sf"/>
</dbReference>
<comment type="caution">
    <text evidence="2">The sequence shown here is derived from an EMBL/GenBank/DDBJ whole genome shotgun (WGS) entry which is preliminary data.</text>
</comment>